<dbReference type="InterPro" id="IPR012902">
    <property type="entry name" value="N_methyl_site"/>
</dbReference>
<protein>
    <submittedName>
        <fullName evidence="2">DUF1559 domain-containing protein</fullName>
    </submittedName>
</protein>
<evidence type="ECO:0000313" key="2">
    <source>
        <dbReference type="EMBL" id="RCS43240.1"/>
    </source>
</evidence>
<dbReference type="NCBIfam" id="TIGR04294">
    <property type="entry name" value="pre_pil_HX9DG"/>
    <property type="match status" value="1"/>
</dbReference>
<sequence length="316" mass="34348">MRKSKPGFTLVELLVVIAIIGVLIALLLPAVQQAREAARRMQCSNQMKQLGLALHNYHDTFGSFPPGTIITQTSTTQGNWCWGSFILPFLEQENLYDAIQVGKTTLTSAIADPVRLSLMQKRLDSFRCPSDTGTDLNEIHLICDQQLAMSNYIGNNASRSLRANPGPPTSTGAISSANGVFFANRGVRFADIADGTSNTIAFGERAWQLNGAVIGAGVVFGMRDDVEAVNDNNRGLIQTHGCGYVPINSTVSPYSQPLHYRRNFSSQHPGGFQAVFCDGSAHFITETIDHDISTAQCDSTFERLLSREDGGILGNY</sequence>
<dbReference type="NCBIfam" id="TIGR02532">
    <property type="entry name" value="IV_pilin_GFxxxE"/>
    <property type="match status" value="1"/>
</dbReference>
<dbReference type="AlphaFoldDB" id="A0A368KMC4"/>
<dbReference type="InterPro" id="IPR027558">
    <property type="entry name" value="Pre_pil_HX9DG_C"/>
</dbReference>
<dbReference type="EMBL" id="QPEX01000039">
    <property type="protein sequence ID" value="RCS43240.1"/>
    <property type="molecule type" value="Genomic_DNA"/>
</dbReference>
<dbReference type="PANTHER" id="PTHR30093">
    <property type="entry name" value="GENERAL SECRETION PATHWAY PROTEIN G"/>
    <property type="match status" value="1"/>
</dbReference>
<evidence type="ECO:0000313" key="3">
    <source>
        <dbReference type="Proteomes" id="UP000253562"/>
    </source>
</evidence>
<gene>
    <name evidence="2" type="ORF">DTL42_18965</name>
</gene>
<accession>A0A368KMC4</accession>
<name>A0A368KMC4_9BACT</name>
<feature type="domain" description="DUF1559" evidence="1">
    <location>
        <begin position="32"/>
        <end position="290"/>
    </location>
</feature>
<dbReference type="Pfam" id="PF07963">
    <property type="entry name" value="N_methyl"/>
    <property type="match status" value="1"/>
</dbReference>
<dbReference type="InterPro" id="IPR045584">
    <property type="entry name" value="Pilin-like"/>
</dbReference>
<dbReference type="RefSeq" id="WP_114370940.1">
    <property type="nucleotide sequence ID" value="NZ_QPEX01000039.1"/>
</dbReference>
<dbReference type="Pfam" id="PF07596">
    <property type="entry name" value="SBP_bac_10"/>
    <property type="match status" value="1"/>
</dbReference>
<dbReference type="InterPro" id="IPR011453">
    <property type="entry name" value="DUF1559"/>
</dbReference>
<comment type="caution">
    <text evidence="2">The sequence shown here is derived from an EMBL/GenBank/DDBJ whole genome shotgun (WGS) entry which is preliminary data.</text>
</comment>
<reference evidence="2 3" key="1">
    <citation type="submission" date="2018-07" db="EMBL/GenBank/DDBJ databases">
        <title>Comparative genomes isolates from brazilian mangrove.</title>
        <authorList>
            <person name="De Araujo J.E."/>
            <person name="Taketani R.G."/>
            <person name="Silva M.C.P."/>
            <person name="Lourenco M.V."/>
            <person name="Oliveira V.M."/>
            <person name="Andreote F.D."/>
        </authorList>
    </citation>
    <scope>NUCLEOTIDE SEQUENCE [LARGE SCALE GENOMIC DNA]</scope>
    <source>
        <strain evidence="2 3">HEX PRIS-MGV</strain>
    </source>
</reference>
<dbReference type="PANTHER" id="PTHR30093:SF2">
    <property type="entry name" value="TYPE II SECRETION SYSTEM PROTEIN H"/>
    <property type="match status" value="1"/>
</dbReference>
<dbReference type="Gene3D" id="3.30.700.10">
    <property type="entry name" value="Glycoprotein, Type 4 Pilin"/>
    <property type="match status" value="1"/>
</dbReference>
<organism evidence="2 3">
    <name type="scientific">Bremerella cremea</name>
    <dbReference type="NCBI Taxonomy" id="1031537"/>
    <lineage>
        <taxon>Bacteria</taxon>
        <taxon>Pseudomonadati</taxon>
        <taxon>Planctomycetota</taxon>
        <taxon>Planctomycetia</taxon>
        <taxon>Pirellulales</taxon>
        <taxon>Pirellulaceae</taxon>
        <taxon>Bremerella</taxon>
    </lineage>
</organism>
<dbReference type="Proteomes" id="UP000253562">
    <property type="component" value="Unassembled WGS sequence"/>
</dbReference>
<dbReference type="SUPFAM" id="SSF54523">
    <property type="entry name" value="Pili subunits"/>
    <property type="match status" value="1"/>
</dbReference>
<proteinExistence type="predicted"/>
<dbReference type="OrthoDB" id="209833at2"/>
<evidence type="ECO:0000259" key="1">
    <source>
        <dbReference type="Pfam" id="PF07596"/>
    </source>
</evidence>